<dbReference type="PROSITE" id="PS50855">
    <property type="entry name" value="COX1"/>
    <property type="match status" value="1"/>
</dbReference>
<evidence type="ECO:0000256" key="5">
    <source>
        <dbReference type="ARBA" id="ARBA00012949"/>
    </source>
</evidence>
<dbReference type="InterPro" id="IPR002429">
    <property type="entry name" value="CcO_II-like_C"/>
</dbReference>
<comment type="cofactor">
    <cofactor evidence="1">
        <name>Cu cation</name>
        <dbReference type="ChEBI" id="CHEBI:23378"/>
    </cofactor>
</comment>
<dbReference type="Gene3D" id="1.20.210.10">
    <property type="entry name" value="Cytochrome c oxidase-like, subunit I domain"/>
    <property type="match status" value="2"/>
</dbReference>
<dbReference type="AlphaFoldDB" id="A0AAW0IEA3"/>
<dbReference type="SUPFAM" id="SSF49503">
    <property type="entry name" value="Cupredoxins"/>
    <property type="match status" value="1"/>
</dbReference>
<protein>
    <recommendedName>
        <fullName evidence="6">Cytochrome c oxidase subunit 1</fullName>
        <ecNumber evidence="5">7.1.1.9</ecNumber>
    </recommendedName>
    <alternativeName>
        <fullName evidence="10">Cytochrome c oxidase polypeptide I</fullName>
    </alternativeName>
</protein>
<dbReference type="InterPro" id="IPR000883">
    <property type="entry name" value="Cyt_C_Oxase_1"/>
</dbReference>
<evidence type="ECO:0000259" key="13">
    <source>
        <dbReference type="PROSITE" id="PS50857"/>
    </source>
</evidence>
<evidence type="ECO:0000256" key="2">
    <source>
        <dbReference type="ARBA" id="ARBA00001971"/>
    </source>
</evidence>
<dbReference type="Gene3D" id="2.60.40.420">
    <property type="entry name" value="Cupredoxins - blue copper proteins"/>
    <property type="match status" value="1"/>
</dbReference>
<dbReference type="GO" id="GO:0020037">
    <property type="term" value="F:heme binding"/>
    <property type="evidence" value="ECO:0007669"/>
    <property type="project" value="InterPro"/>
</dbReference>
<evidence type="ECO:0000256" key="9">
    <source>
        <dbReference type="ARBA" id="ARBA00023053"/>
    </source>
</evidence>
<gene>
    <name evidence="14" type="ORF">U0070_019846</name>
</gene>
<comment type="catalytic activity">
    <reaction evidence="11">
        <text>4 Fe(II)-[cytochrome c] + O2 + 8 H(+)(in) = 4 Fe(III)-[cytochrome c] + 2 H2O + 4 H(+)(out)</text>
        <dbReference type="Rhea" id="RHEA:11436"/>
        <dbReference type="Rhea" id="RHEA-COMP:10350"/>
        <dbReference type="Rhea" id="RHEA-COMP:14399"/>
        <dbReference type="ChEBI" id="CHEBI:15377"/>
        <dbReference type="ChEBI" id="CHEBI:15378"/>
        <dbReference type="ChEBI" id="CHEBI:15379"/>
        <dbReference type="ChEBI" id="CHEBI:29033"/>
        <dbReference type="ChEBI" id="CHEBI:29034"/>
        <dbReference type="EC" id="7.1.1.9"/>
    </reaction>
    <physiologicalReaction direction="left-to-right" evidence="11">
        <dbReference type="Rhea" id="RHEA:11437"/>
    </physiologicalReaction>
</comment>
<dbReference type="GO" id="GO:0015990">
    <property type="term" value="P:electron transport coupled proton transport"/>
    <property type="evidence" value="ECO:0007669"/>
    <property type="project" value="TreeGrafter"/>
</dbReference>
<evidence type="ECO:0000256" key="10">
    <source>
        <dbReference type="ARBA" id="ARBA00032715"/>
    </source>
</evidence>
<proteinExistence type="inferred from homology"/>
<keyword evidence="15" id="KW-1185">Reference proteome</keyword>
<evidence type="ECO:0000256" key="1">
    <source>
        <dbReference type="ARBA" id="ARBA00001935"/>
    </source>
</evidence>
<dbReference type="SUPFAM" id="SSF81442">
    <property type="entry name" value="Cytochrome c oxidase subunit I-like"/>
    <property type="match status" value="1"/>
</dbReference>
<evidence type="ECO:0000259" key="12">
    <source>
        <dbReference type="PROSITE" id="PS50855"/>
    </source>
</evidence>
<evidence type="ECO:0000256" key="8">
    <source>
        <dbReference type="ARBA" id="ARBA00023008"/>
    </source>
</evidence>
<evidence type="ECO:0000256" key="3">
    <source>
        <dbReference type="ARBA" id="ARBA00004673"/>
    </source>
</evidence>
<dbReference type="GO" id="GO:0006123">
    <property type="term" value="P:mitochondrial electron transport, cytochrome c to oxygen"/>
    <property type="evidence" value="ECO:0007669"/>
    <property type="project" value="TreeGrafter"/>
</dbReference>
<dbReference type="GO" id="GO:0004129">
    <property type="term" value="F:cytochrome-c oxidase activity"/>
    <property type="evidence" value="ECO:0007669"/>
    <property type="project" value="UniProtKB-EC"/>
</dbReference>
<dbReference type="PANTHER" id="PTHR10422:SF18">
    <property type="entry name" value="CYTOCHROME C OXIDASE SUBUNIT 1"/>
    <property type="match status" value="1"/>
</dbReference>
<dbReference type="GO" id="GO:0016020">
    <property type="term" value="C:membrane"/>
    <property type="evidence" value="ECO:0007669"/>
    <property type="project" value="InterPro"/>
</dbReference>
<evidence type="ECO:0000256" key="6">
    <source>
        <dbReference type="ARBA" id="ARBA00015947"/>
    </source>
</evidence>
<dbReference type="InterPro" id="IPR023616">
    <property type="entry name" value="Cyt_c_oxase-like_su1_dom"/>
</dbReference>
<dbReference type="Pfam" id="PF00116">
    <property type="entry name" value="COX2"/>
    <property type="match status" value="1"/>
</dbReference>
<comment type="pathway">
    <text evidence="3">Energy metabolism; oxidative phosphorylation.</text>
</comment>
<comment type="similarity">
    <text evidence="4">Belongs to the heme-copper respiratory oxidase family.</text>
</comment>
<feature type="domain" description="Cytochrome oxidase subunit I profile" evidence="12">
    <location>
        <begin position="1"/>
        <end position="145"/>
    </location>
</feature>
<dbReference type="EMBL" id="JBBHLL010000144">
    <property type="protein sequence ID" value="KAK7812820.1"/>
    <property type="molecule type" value="Genomic_DNA"/>
</dbReference>
<dbReference type="EC" id="7.1.1.9" evidence="5"/>
<name>A0AAW0IEA3_MYOGA</name>
<accession>A0AAW0IEA3</accession>
<dbReference type="Proteomes" id="UP001488838">
    <property type="component" value="Unassembled WGS sequence"/>
</dbReference>
<sequence length="272" mass="30592">MVIPIIIDWFIPLIIEAPDIASSRINKLLTSTPIIPSLTSVINSVSSILGAINFITTIINIKPQAITQYQPPLFLEVAAQFFTNTYSDSSATQNYISLSSLALAPSPTLSVGVLTGIVLSNSSLDIVLHDTYHVVAHFHYVLSIGTGEHNILPTTLPRSIRSITTLFRLPRCLHHMKYSVLYRIFHFTYNGPNHNFYNLRSLCFQTRSTSHRILTYKSRHTDYEDFCFDSYIVPTANLKPGKLLLLEVDNRVILPIELPIRILISSEDVLHS</sequence>
<dbReference type="PANTHER" id="PTHR10422">
    <property type="entry name" value="CYTOCHROME C OXIDASE SUBUNIT 1"/>
    <property type="match status" value="1"/>
</dbReference>
<comment type="caution">
    <text evidence="14">The sequence shown here is derived from an EMBL/GenBank/DDBJ whole genome shotgun (WGS) entry which is preliminary data.</text>
</comment>
<dbReference type="PRINTS" id="PR01166">
    <property type="entry name" value="CYCOXIDASEII"/>
</dbReference>
<evidence type="ECO:0000256" key="4">
    <source>
        <dbReference type="ARBA" id="ARBA00009578"/>
    </source>
</evidence>
<dbReference type="InterPro" id="IPR036927">
    <property type="entry name" value="Cyt_c_oxase-like_su1_sf"/>
</dbReference>
<dbReference type="InterPro" id="IPR008972">
    <property type="entry name" value="Cupredoxin"/>
</dbReference>
<dbReference type="GO" id="GO:0005507">
    <property type="term" value="F:copper ion binding"/>
    <property type="evidence" value="ECO:0007669"/>
    <property type="project" value="InterPro"/>
</dbReference>
<evidence type="ECO:0000313" key="14">
    <source>
        <dbReference type="EMBL" id="KAK7812820.1"/>
    </source>
</evidence>
<reference evidence="14 15" key="1">
    <citation type="journal article" date="2023" name="bioRxiv">
        <title>Conserved and derived expression patterns and positive selection on dental genes reveal complex evolutionary context of ever-growing rodent molars.</title>
        <authorList>
            <person name="Calamari Z.T."/>
            <person name="Song A."/>
            <person name="Cohen E."/>
            <person name="Akter M."/>
            <person name="Roy R.D."/>
            <person name="Hallikas O."/>
            <person name="Christensen M.M."/>
            <person name="Li P."/>
            <person name="Marangoni P."/>
            <person name="Jernvall J."/>
            <person name="Klein O.D."/>
        </authorList>
    </citation>
    <scope>NUCLEOTIDE SEQUENCE [LARGE SCALE GENOMIC DNA]</scope>
    <source>
        <strain evidence="14">V071</strain>
    </source>
</reference>
<feature type="domain" description="Cytochrome oxidase subunit II copper A binding" evidence="13">
    <location>
        <begin position="173"/>
        <end position="272"/>
    </location>
</feature>
<keyword evidence="8" id="KW-0186">Copper</keyword>
<keyword evidence="7" id="KW-0460">Magnesium</keyword>
<evidence type="ECO:0000256" key="7">
    <source>
        <dbReference type="ARBA" id="ARBA00022842"/>
    </source>
</evidence>
<organism evidence="14 15">
    <name type="scientific">Myodes glareolus</name>
    <name type="common">Bank vole</name>
    <name type="synonym">Clethrionomys glareolus</name>
    <dbReference type="NCBI Taxonomy" id="447135"/>
    <lineage>
        <taxon>Eukaryota</taxon>
        <taxon>Metazoa</taxon>
        <taxon>Chordata</taxon>
        <taxon>Craniata</taxon>
        <taxon>Vertebrata</taxon>
        <taxon>Euteleostomi</taxon>
        <taxon>Mammalia</taxon>
        <taxon>Eutheria</taxon>
        <taxon>Euarchontoglires</taxon>
        <taxon>Glires</taxon>
        <taxon>Rodentia</taxon>
        <taxon>Myomorpha</taxon>
        <taxon>Muroidea</taxon>
        <taxon>Cricetidae</taxon>
        <taxon>Arvicolinae</taxon>
        <taxon>Myodes</taxon>
    </lineage>
</organism>
<dbReference type="GO" id="GO:0005739">
    <property type="term" value="C:mitochondrion"/>
    <property type="evidence" value="ECO:0007669"/>
    <property type="project" value="GOC"/>
</dbReference>
<comment type="cofactor">
    <cofactor evidence="2">
        <name>heme</name>
        <dbReference type="ChEBI" id="CHEBI:30413"/>
    </cofactor>
</comment>
<evidence type="ECO:0000256" key="11">
    <source>
        <dbReference type="ARBA" id="ARBA00049512"/>
    </source>
</evidence>
<evidence type="ECO:0000313" key="15">
    <source>
        <dbReference type="Proteomes" id="UP001488838"/>
    </source>
</evidence>
<keyword evidence="9" id="KW-0915">Sodium</keyword>
<dbReference type="PROSITE" id="PS50857">
    <property type="entry name" value="COX2_CUA"/>
    <property type="match status" value="1"/>
</dbReference>